<dbReference type="OrthoDB" id="3248009at2759"/>
<evidence type="ECO:0000313" key="2">
    <source>
        <dbReference type="EMBL" id="KZV97953.1"/>
    </source>
</evidence>
<feature type="region of interest" description="Disordered" evidence="1">
    <location>
        <begin position="1"/>
        <end position="136"/>
    </location>
</feature>
<feature type="compositionally biased region" description="Acidic residues" evidence="1">
    <location>
        <begin position="105"/>
        <end position="117"/>
    </location>
</feature>
<gene>
    <name evidence="2" type="ORF">EXIGLDRAFT_832552</name>
</gene>
<organism evidence="2 3">
    <name type="scientific">Exidia glandulosa HHB12029</name>
    <dbReference type="NCBI Taxonomy" id="1314781"/>
    <lineage>
        <taxon>Eukaryota</taxon>
        <taxon>Fungi</taxon>
        <taxon>Dikarya</taxon>
        <taxon>Basidiomycota</taxon>
        <taxon>Agaricomycotina</taxon>
        <taxon>Agaricomycetes</taxon>
        <taxon>Auriculariales</taxon>
        <taxon>Exidiaceae</taxon>
        <taxon>Exidia</taxon>
    </lineage>
</organism>
<evidence type="ECO:0000313" key="3">
    <source>
        <dbReference type="Proteomes" id="UP000077266"/>
    </source>
</evidence>
<keyword evidence="3" id="KW-1185">Reference proteome</keyword>
<proteinExistence type="predicted"/>
<evidence type="ECO:0000256" key="1">
    <source>
        <dbReference type="SAM" id="MobiDB-lite"/>
    </source>
</evidence>
<sequence length="451" mass="50573">MPRTNDENVNDSSQLLRETQLENSDLNKEVARLKRALADATNGGISPSQSLPGSPRDQDDGELGEDPPPPRNSGSNARKRRAAVVDPESEDEPPRKRTQPGANADGDDGDGDGDDGEPTIPRPVAHPKGPPTSDQVATWGARYVTTCCPWLVHDDVISTPLDPAWDKSQRYRKVDGEFVDEELIQGQLRDLLQVVPAQYHEYRPTKDFISSFKAGMQRRRQQYSKRCRHEDKEQIFGYEWAAKMRTQESRREHFAAMIGYKSANDTSKARYSALAVPLLHSSGSEKYKFSDAFTHRRLKTVFVGLLCGGRAAEIFYEGGKYTLTGREIQSLDRVTYTKPNHIATSSVLARWALSEDPMFTRFGGVTGIDWLADWNEYMLVIESALANDDKRNRTARASNRTIRKLFRSWDLDVFGSKNSPLGGDGEGNAAEREEELEDALKQAEDDDEAME</sequence>
<dbReference type="InParanoid" id="A0A165LJZ4"/>
<dbReference type="AlphaFoldDB" id="A0A165LJZ4"/>
<reference evidence="2 3" key="1">
    <citation type="journal article" date="2016" name="Mol. Biol. Evol.">
        <title>Comparative Genomics of Early-Diverging Mushroom-Forming Fungi Provides Insights into the Origins of Lignocellulose Decay Capabilities.</title>
        <authorList>
            <person name="Nagy L.G."/>
            <person name="Riley R."/>
            <person name="Tritt A."/>
            <person name="Adam C."/>
            <person name="Daum C."/>
            <person name="Floudas D."/>
            <person name="Sun H."/>
            <person name="Yadav J.S."/>
            <person name="Pangilinan J."/>
            <person name="Larsson K.H."/>
            <person name="Matsuura K."/>
            <person name="Barry K."/>
            <person name="Labutti K."/>
            <person name="Kuo R."/>
            <person name="Ohm R.A."/>
            <person name="Bhattacharya S.S."/>
            <person name="Shirouzu T."/>
            <person name="Yoshinaga Y."/>
            <person name="Martin F.M."/>
            <person name="Grigoriev I.V."/>
            <person name="Hibbett D.S."/>
        </authorList>
    </citation>
    <scope>NUCLEOTIDE SEQUENCE [LARGE SCALE GENOMIC DNA]</scope>
    <source>
        <strain evidence="2 3">HHB12029</strain>
    </source>
</reference>
<accession>A0A165LJZ4</accession>
<dbReference type="EMBL" id="KV425924">
    <property type="protein sequence ID" value="KZV97953.1"/>
    <property type="molecule type" value="Genomic_DNA"/>
</dbReference>
<protein>
    <submittedName>
        <fullName evidence="2">Uncharacterized protein</fullName>
    </submittedName>
</protein>
<dbReference type="Proteomes" id="UP000077266">
    <property type="component" value="Unassembled WGS sequence"/>
</dbReference>
<dbReference type="STRING" id="1314781.A0A165LJZ4"/>
<feature type="compositionally biased region" description="Polar residues" evidence="1">
    <location>
        <begin position="10"/>
        <end position="24"/>
    </location>
</feature>
<feature type="compositionally biased region" description="Polar residues" evidence="1">
    <location>
        <begin position="43"/>
        <end position="52"/>
    </location>
</feature>
<feature type="region of interest" description="Disordered" evidence="1">
    <location>
        <begin position="413"/>
        <end position="451"/>
    </location>
</feature>
<name>A0A165LJZ4_EXIGL</name>